<dbReference type="CDD" id="cd09487">
    <property type="entry name" value="SAM_superfamily"/>
    <property type="match status" value="1"/>
</dbReference>
<dbReference type="PANTHER" id="PTHR33915:SF3">
    <property type="entry name" value="STERILE ALPHA MOTIF (SAM) DOMAIN PROTEIN"/>
    <property type="match status" value="1"/>
</dbReference>
<comment type="caution">
    <text evidence="2">The sequence shown here is derived from an EMBL/GenBank/DDBJ whole genome shotgun (WGS) entry which is preliminary data.</text>
</comment>
<accession>A0ABD3AXX5</accession>
<evidence type="ECO:0000313" key="3">
    <source>
        <dbReference type="Proteomes" id="UP001630127"/>
    </source>
</evidence>
<dbReference type="InterPro" id="IPR001660">
    <property type="entry name" value="SAM"/>
</dbReference>
<protein>
    <recommendedName>
        <fullName evidence="1">SAM domain-containing protein</fullName>
    </recommendedName>
</protein>
<dbReference type="AlphaFoldDB" id="A0ABD3AXX5"/>
<reference evidence="2 3" key="1">
    <citation type="submission" date="2024-11" db="EMBL/GenBank/DDBJ databases">
        <title>A near-complete genome assembly of Cinchona calisaya.</title>
        <authorList>
            <person name="Lian D.C."/>
            <person name="Zhao X.W."/>
            <person name="Wei L."/>
        </authorList>
    </citation>
    <scope>NUCLEOTIDE SEQUENCE [LARGE SCALE GENOMIC DNA]</scope>
    <source>
        <tissue evidence="2">Nenye</tissue>
    </source>
</reference>
<name>A0ABD3AXX5_9GENT</name>
<keyword evidence="3" id="KW-1185">Reference proteome</keyword>
<feature type="domain" description="SAM" evidence="1">
    <location>
        <begin position="6"/>
        <end position="58"/>
    </location>
</feature>
<dbReference type="Pfam" id="PF07647">
    <property type="entry name" value="SAM_2"/>
    <property type="match status" value="1"/>
</dbReference>
<dbReference type="PANTHER" id="PTHR33915">
    <property type="entry name" value="OSJNBA0033G05.11 PROTEIN"/>
    <property type="match status" value="1"/>
</dbReference>
<sequence>MDWYSWLSRTNLEPSLTYEYGLIFTRNELEKEDLIYFNHEFLKSLGVSVAKHRLEMLKLVRKDLGGSLNGISRLVLAFNKTKKLFSKKVGKWGLHCKNSTSHHTPALDMCTYPTQWSGALRRFSSAKEEKLEKAVISSRNVMKSGPLDRSVQQEKMMLTNKCLSISGPLDGKLQERWMLANWSPMRTGVADGRGRDRYAFATRSPGLSAPWEGRGLNTSPMLNHYYEGKVGYADDGGPSLWSLMFQDLKPN</sequence>
<dbReference type="Proteomes" id="UP001630127">
    <property type="component" value="Unassembled WGS sequence"/>
</dbReference>
<dbReference type="SUPFAM" id="SSF47769">
    <property type="entry name" value="SAM/Pointed domain"/>
    <property type="match status" value="1"/>
</dbReference>
<organism evidence="2 3">
    <name type="scientific">Cinchona calisaya</name>
    <dbReference type="NCBI Taxonomy" id="153742"/>
    <lineage>
        <taxon>Eukaryota</taxon>
        <taxon>Viridiplantae</taxon>
        <taxon>Streptophyta</taxon>
        <taxon>Embryophyta</taxon>
        <taxon>Tracheophyta</taxon>
        <taxon>Spermatophyta</taxon>
        <taxon>Magnoliopsida</taxon>
        <taxon>eudicotyledons</taxon>
        <taxon>Gunneridae</taxon>
        <taxon>Pentapetalae</taxon>
        <taxon>asterids</taxon>
        <taxon>lamiids</taxon>
        <taxon>Gentianales</taxon>
        <taxon>Rubiaceae</taxon>
        <taxon>Cinchonoideae</taxon>
        <taxon>Cinchoneae</taxon>
        <taxon>Cinchona</taxon>
    </lineage>
</organism>
<evidence type="ECO:0000313" key="2">
    <source>
        <dbReference type="EMBL" id="KAL3535941.1"/>
    </source>
</evidence>
<dbReference type="EMBL" id="JBJUIK010000002">
    <property type="protein sequence ID" value="KAL3535941.1"/>
    <property type="molecule type" value="Genomic_DNA"/>
</dbReference>
<gene>
    <name evidence="2" type="ORF">ACH5RR_004402</name>
</gene>
<evidence type="ECO:0000259" key="1">
    <source>
        <dbReference type="Pfam" id="PF07647"/>
    </source>
</evidence>
<proteinExistence type="predicted"/>
<dbReference type="Gene3D" id="1.10.150.50">
    <property type="entry name" value="Transcription Factor, Ets-1"/>
    <property type="match status" value="1"/>
</dbReference>
<dbReference type="InterPro" id="IPR013761">
    <property type="entry name" value="SAM/pointed_sf"/>
</dbReference>